<dbReference type="GO" id="GO:0046677">
    <property type="term" value="P:response to antibiotic"/>
    <property type="evidence" value="ECO:0007669"/>
    <property type="project" value="UniProtKB-KW"/>
</dbReference>
<feature type="transmembrane region" description="Helical" evidence="6">
    <location>
        <begin position="78"/>
        <end position="101"/>
    </location>
</feature>
<feature type="transmembrane region" description="Helical" evidence="6">
    <location>
        <begin position="47"/>
        <end position="66"/>
    </location>
</feature>
<reference evidence="8 9" key="1">
    <citation type="submission" date="2012-08" db="EMBL/GenBank/DDBJ databases">
        <title>Whole genome shotgun sequence of Kineosphaera limosa NBRC 100340.</title>
        <authorList>
            <person name="Yoshida I."/>
            <person name="Isaki S."/>
            <person name="Hosoyama A."/>
            <person name="Tsuchikane K."/>
            <person name="Katsumata H."/>
            <person name="Ando Y."/>
            <person name="Ohji S."/>
            <person name="Hamada M."/>
            <person name="Tamura T."/>
            <person name="Yamazoe A."/>
            <person name="Yamazaki S."/>
            <person name="Fujita N."/>
        </authorList>
    </citation>
    <scope>NUCLEOTIDE SEQUENCE [LARGE SCALE GENOMIC DNA]</scope>
    <source>
        <strain evidence="8 9">NBRC 100340</strain>
    </source>
</reference>
<organism evidence="8 9">
    <name type="scientific">Kineosphaera limosa NBRC 100340</name>
    <dbReference type="NCBI Taxonomy" id="1184609"/>
    <lineage>
        <taxon>Bacteria</taxon>
        <taxon>Bacillati</taxon>
        <taxon>Actinomycetota</taxon>
        <taxon>Actinomycetes</taxon>
        <taxon>Micrococcales</taxon>
        <taxon>Dermatophilaceae</taxon>
        <taxon>Kineosphaera</taxon>
    </lineage>
</organism>
<evidence type="ECO:0000256" key="4">
    <source>
        <dbReference type="ARBA" id="ARBA00023136"/>
    </source>
</evidence>
<evidence type="ECO:0000259" key="7">
    <source>
        <dbReference type="Pfam" id="PF12698"/>
    </source>
</evidence>
<dbReference type="PIRSF" id="PIRSF006648">
    <property type="entry name" value="DrrB"/>
    <property type="match status" value="1"/>
</dbReference>
<dbReference type="RefSeq" id="WP_006591007.1">
    <property type="nucleotide sequence ID" value="NZ_BAHD01000005.1"/>
</dbReference>
<dbReference type="AlphaFoldDB" id="K6X6N3"/>
<dbReference type="eggNOG" id="COG0842">
    <property type="taxonomic scope" value="Bacteria"/>
</dbReference>
<proteinExistence type="predicted"/>
<dbReference type="Pfam" id="PF12698">
    <property type="entry name" value="ABC2_membrane_3"/>
    <property type="match status" value="1"/>
</dbReference>
<feature type="domain" description="ABC-2 type transporter transmembrane" evidence="7">
    <location>
        <begin position="79"/>
        <end position="259"/>
    </location>
</feature>
<evidence type="ECO:0000256" key="2">
    <source>
        <dbReference type="ARBA" id="ARBA00022692"/>
    </source>
</evidence>
<comment type="subcellular location">
    <subcellularLocation>
        <location evidence="1">Membrane</location>
        <topology evidence="1">Multi-pass membrane protein</topology>
    </subcellularLocation>
</comment>
<evidence type="ECO:0000313" key="9">
    <source>
        <dbReference type="Proteomes" id="UP000008366"/>
    </source>
</evidence>
<evidence type="ECO:0000256" key="3">
    <source>
        <dbReference type="ARBA" id="ARBA00022989"/>
    </source>
</evidence>
<comment type="caution">
    <text evidence="8">The sequence shown here is derived from an EMBL/GenBank/DDBJ whole genome shotgun (WGS) entry which is preliminary data.</text>
</comment>
<feature type="transmembrane region" description="Helical" evidence="6">
    <location>
        <begin position="241"/>
        <end position="262"/>
    </location>
</feature>
<accession>K6X6N3</accession>
<keyword evidence="3 6" id="KW-1133">Transmembrane helix</keyword>
<evidence type="ECO:0000313" key="8">
    <source>
        <dbReference type="EMBL" id="GAB94474.1"/>
    </source>
</evidence>
<dbReference type="GO" id="GO:0043190">
    <property type="term" value="C:ATP-binding cassette (ABC) transporter complex"/>
    <property type="evidence" value="ECO:0007669"/>
    <property type="project" value="InterPro"/>
</dbReference>
<feature type="transmembrane region" description="Helical" evidence="6">
    <location>
        <begin position="185"/>
        <end position="205"/>
    </location>
</feature>
<name>K6X6N3_9MICO</name>
<dbReference type="InterPro" id="IPR013525">
    <property type="entry name" value="ABC2_TM"/>
</dbReference>
<dbReference type="OrthoDB" id="160207at2"/>
<keyword evidence="2 6" id="KW-0812">Transmembrane</keyword>
<dbReference type="InterPro" id="IPR000412">
    <property type="entry name" value="ABC_2_transport"/>
</dbReference>
<evidence type="ECO:0000256" key="6">
    <source>
        <dbReference type="SAM" id="Phobius"/>
    </source>
</evidence>
<evidence type="ECO:0000256" key="5">
    <source>
        <dbReference type="ARBA" id="ARBA00023251"/>
    </source>
</evidence>
<protein>
    <submittedName>
        <fullName evidence="8">Putative ABC transporter permease protein</fullName>
    </submittedName>
</protein>
<evidence type="ECO:0000256" key="1">
    <source>
        <dbReference type="ARBA" id="ARBA00004141"/>
    </source>
</evidence>
<feature type="transmembrane region" description="Helical" evidence="6">
    <location>
        <begin position="153"/>
        <end position="178"/>
    </location>
</feature>
<dbReference type="EMBL" id="BAHD01000005">
    <property type="protein sequence ID" value="GAB94474.1"/>
    <property type="molecule type" value="Genomic_DNA"/>
</dbReference>
<sequence>MTNRTPSSAAPVAADPAGPIGPAPFARRVLAQARFETSTLLRNGEQLLVALILPALALVGLALSQAPSLGPGERIDVAVPGVLALAVLSTAFTGQAISTGFDRRYGVLRLLGVSPLGRAGLLAGKGLAVLAVAVVQFVVLAGLGLALGWRPSLIGLPVATLFWLLGSWVFVALALLLAGALRAEAVLALANLVWVLLLALGGVLIPPQAMPAGLGTIAELLPSGALADGLRGALHLGHFDAGAALVLLAWGLLGTALALRYFRWSD</sequence>
<gene>
    <name evidence="8" type="ORF">KILIM_005_00910</name>
</gene>
<dbReference type="Proteomes" id="UP000008366">
    <property type="component" value="Unassembled WGS sequence"/>
</dbReference>
<dbReference type="PANTHER" id="PTHR43229:SF2">
    <property type="entry name" value="NODULATION PROTEIN J"/>
    <property type="match status" value="1"/>
</dbReference>
<dbReference type="PANTHER" id="PTHR43229">
    <property type="entry name" value="NODULATION PROTEIN J"/>
    <property type="match status" value="1"/>
</dbReference>
<dbReference type="InterPro" id="IPR051784">
    <property type="entry name" value="Nod_factor_ABC_transporter"/>
</dbReference>
<keyword evidence="4 6" id="KW-0472">Membrane</keyword>
<dbReference type="STRING" id="1184609.KILIM_005_00910"/>
<feature type="transmembrane region" description="Helical" evidence="6">
    <location>
        <begin position="122"/>
        <end position="147"/>
    </location>
</feature>
<dbReference type="GO" id="GO:0140359">
    <property type="term" value="F:ABC-type transporter activity"/>
    <property type="evidence" value="ECO:0007669"/>
    <property type="project" value="InterPro"/>
</dbReference>
<keyword evidence="9" id="KW-1185">Reference proteome</keyword>
<keyword evidence="5" id="KW-0046">Antibiotic resistance</keyword>